<dbReference type="STRING" id="1443111.Z949_1733"/>
<evidence type="ECO:0000259" key="1">
    <source>
        <dbReference type="Pfam" id="PF03869"/>
    </source>
</evidence>
<organism evidence="2 3">
    <name type="scientific">Sulfitobacter guttiformis</name>
    <dbReference type="NCBI Taxonomy" id="74349"/>
    <lineage>
        <taxon>Bacteria</taxon>
        <taxon>Pseudomonadati</taxon>
        <taxon>Pseudomonadota</taxon>
        <taxon>Alphaproteobacteria</taxon>
        <taxon>Rhodobacterales</taxon>
        <taxon>Roseobacteraceae</taxon>
        <taxon>Sulfitobacter</taxon>
    </lineage>
</organism>
<evidence type="ECO:0000313" key="3">
    <source>
        <dbReference type="Proteomes" id="UP000284407"/>
    </source>
</evidence>
<accession>A0A420DHJ9</accession>
<feature type="domain" description="Arc-like DNA binding" evidence="1">
    <location>
        <begin position="8"/>
        <end position="43"/>
    </location>
</feature>
<dbReference type="RefSeq" id="WP_025062255.1">
    <property type="nucleotide sequence ID" value="NZ_RAQK01000002.1"/>
</dbReference>
<protein>
    <submittedName>
        <fullName evidence="2">Arc-like DNA binding dprotein</fullName>
    </submittedName>
</protein>
<keyword evidence="3" id="KW-1185">Reference proteome</keyword>
<proteinExistence type="predicted"/>
<dbReference type="AlphaFoldDB" id="A0A420DHJ9"/>
<dbReference type="OrthoDB" id="6890552at2"/>
<dbReference type="GO" id="GO:0003677">
    <property type="term" value="F:DNA binding"/>
    <property type="evidence" value="ECO:0007669"/>
    <property type="project" value="InterPro"/>
</dbReference>
<dbReference type="InterPro" id="IPR013321">
    <property type="entry name" value="Arc_rbn_hlx_hlx"/>
</dbReference>
<name>A0A420DHJ9_9RHOB</name>
<dbReference type="InterPro" id="IPR005569">
    <property type="entry name" value="Arc_DNA-bd_dom"/>
</dbReference>
<dbReference type="Gene3D" id="1.10.1220.10">
    <property type="entry name" value="Met repressor-like"/>
    <property type="match status" value="1"/>
</dbReference>
<dbReference type="Proteomes" id="UP000284407">
    <property type="component" value="Unassembled WGS sequence"/>
</dbReference>
<gene>
    <name evidence="2" type="ORF">C8N30_2789</name>
</gene>
<dbReference type="Pfam" id="PF03869">
    <property type="entry name" value="Arc"/>
    <property type="match status" value="1"/>
</dbReference>
<evidence type="ECO:0000313" key="2">
    <source>
        <dbReference type="EMBL" id="RKE93699.1"/>
    </source>
</evidence>
<sequence length="104" mass="12010">MDENRQLSDKFMLRLPDGMRDRIKATADANNRSMNAEIISTLEKEYPDNFHEKILEDTLLNLSLAILSEDNGLKGDHLHSTLKILDNLKEDIEAVKRDFRLAKK</sequence>
<comment type="caution">
    <text evidence="2">The sequence shown here is derived from an EMBL/GenBank/DDBJ whole genome shotgun (WGS) entry which is preliminary data.</text>
</comment>
<dbReference type="EMBL" id="RAQK01000002">
    <property type="protein sequence ID" value="RKE93699.1"/>
    <property type="molecule type" value="Genomic_DNA"/>
</dbReference>
<dbReference type="GO" id="GO:0006355">
    <property type="term" value="P:regulation of DNA-templated transcription"/>
    <property type="evidence" value="ECO:0007669"/>
    <property type="project" value="InterPro"/>
</dbReference>
<reference evidence="2 3" key="1">
    <citation type="submission" date="2018-09" db="EMBL/GenBank/DDBJ databases">
        <title>Genomic Encyclopedia of Archaeal and Bacterial Type Strains, Phase II (KMG-II): from individual species to whole genera.</title>
        <authorList>
            <person name="Goeker M."/>
        </authorList>
    </citation>
    <scope>NUCLEOTIDE SEQUENCE [LARGE SCALE GENOMIC DNA]</scope>
    <source>
        <strain evidence="2 3">DSM 11458</strain>
    </source>
</reference>
<dbReference type="SUPFAM" id="SSF47598">
    <property type="entry name" value="Ribbon-helix-helix"/>
    <property type="match status" value="1"/>
</dbReference>
<dbReference type="InterPro" id="IPR010985">
    <property type="entry name" value="Ribbon_hlx_hlx"/>
</dbReference>